<organism evidence="1 2">
    <name type="scientific">Glycine soja</name>
    <name type="common">Wild soybean</name>
    <dbReference type="NCBI Taxonomy" id="3848"/>
    <lineage>
        <taxon>Eukaryota</taxon>
        <taxon>Viridiplantae</taxon>
        <taxon>Streptophyta</taxon>
        <taxon>Embryophyta</taxon>
        <taxon>Tracheophyta</taxon>
        <taxon>Spermatophyta</taxon>
        <taxon>Magnoliopsida</taxon>
        <taxon>eudicotyledons</taxon>
        <taxon>Gunneridae</taxon>
        <taxon>Pentapetalae</taxon>
        <taxon>rosids</taxon>
        <taxon>fabids</taxon>
        <taxon>Fabales</taxon>
        <taxon>Fabaceae</taxon>
        <taxon>Papilionoideae</taxon>
        <taxon>50 kb inversion clade</taxon>
        <taxon>NPAAA clade</taxon>
        <taxon>indigoferoid/millettioid clade</taxon>
        <taxon>Phaseoleae</taxon>
        <taxon>Glycine</taxon>
        <taxon>Glycine subgen. Soja</taxon>
    </lineage>
</organism>
<feature type="non-terminal residue" evidence="1">
    <location>
        <position position="59"/>
    </location>
</feature>
<name>A0A445M7A9_GLYSO</name>
<proteinExistence type="predicted"/>
<sequence>MNLRNLKINFNYVSFRGLPDLLKGEAHAMMLLMVCWMDNPPTLLVDASHNYSNKVHFSF</sequence>
<reference evidence="1 2" key="1">
    <citation type="submission" date="2018-09" db="EMBL/GenBank/DDBJ databases">
        <title>A high-quality reference genome of wild soybean provides a powerful tool to mine soybean genomes.</title>
        <authorList>
            <person name="Xie M."/>
            <person name="Chung C.Y.L."/>
            <person name="Li M.-W."/>
            <person name="Wong F.-L."/>
            <person name="Chan T.-F."/>
            <person name="Lam H.-M."/>
        </authorList>
    </citation>
    <scope>NUCLEOTIDE SEQUENCE [LARGE SCALE GENOMIC DNA]</scope>
    <source>
        <strain evidence="2">cv. W05</strain>
        <tissue evidence="1">Hypocotyl of etiolated seedlings</tissue>
    </source>
</reference>
<evidence type="ECO:0000313" key="1">
    <source>
        <dbReference type="EMBL" id="RZC31502.1"/>
    </source>
</evidence>
<comment type="caution">
    <text evidence="1">The sequence shown here is derived from an EMBL/GenBank/DDBJ whole genome shotgun (WGS) entry which is preliminary data.</text>
</comment>
<protein>
    <submittedName>
        <fullName evidence="1">Uncharacterized protein</fullName>
    </submittedName>
</protein>
<gene>
    <name evidence="1" type="ORF">D0Y65_002401</name>
</gene>
<evidence type="ECO:0000313" key="2">
    <source>
        <dbReference type="Proteomes" id="UP000289340"/>
    </source>
</evidence>
<accession>A0A445M7A9</accession>
<dbReference type="EMBL" id="QZWG01000001">
    <property type="protein sequence ID" value="RZC31502.1"/>
    <property type="molecule type" value="Genomic_DNA"/>
</dbReference>
<dbReference type="AlphaFoldDB" id="A0A445M7A9"/>
<dbReference type="Proteomes" id="UP000289340">
    <property type="component" value="Chromosome 1"/>
</dbReference>
<keyword evidence="2" id="KW-1185">Reference proteome</keyword>